<protein>
    <submittedName>
        <fullName evidence="1">Transposase</fullName>
    </submittedName>
</protein>
<dbReference type="PATRIC" id="fig|1082933.3.peg.6144"/>
<sequence>KPMALLNLVYRDQLFPREAYRRTFDKLMERLPEWQACRTMVELLAMAHERGCESELADQLTAALQARRLPDMAALRERFAPDPARLPRVVVRLAPLNDYEALLGANLTGDAA</sequence>
<dbReference type="Proteomes" id="UP000002949">
    <property type="component" value="Unassembled WGS sequence"/>
</dbReference>
<name>G6YJZ4_9HYPH</name>
<evidence type="ECO:0000313" key="1">
    <source>
        <dbReference type="EMBL" id="EHH04367.1"/>
    </source>
</evidence>
<dbReference type="eggNOG" id="COG4584">
    <property type="taxonomic scope" value="Bacteria"/>
</dbReference>
<reference evidence="1 2" key="1">
    <citation type="journal article" date="2012" name="J. Bacteriol.">
        <title>Draft Genome Sequence of Plant Growth-Promoting Rhizobium Mesorhizobium amorphae, Isolated from Zinc-Lead Mine Tailings.</title>
        <authorList>
            <person name="Hao X."/>
            <person name="Lin Y."/>
            <person name="Johnstone L."/>
            <person name="Baltrus D.A."/>
            <person name="Miller S.J."/>
            <person name="Wei G."/>
            <person name="Rensing C."/>
        </authorList>
    </citation>
    <scope>NUCLEOTIDE SEQUENCE [LARGE SCALE GENOMIC DNA]</scope>
    <source>
        <strain evidence="1 2">CCNWGS0123</strain>
    </source>
</reference>
<organism evidence="1 2">
    <name type="scientific">Mesorhizobium amorphae CCNWGS0123</name>
    <dbReference type="NCBI Taxonomy" id="1082933"/>
    <lineage>
        <taxon>Bacteria</taxon>
        <taxon>Pseudomonadati</taxon>
        <taxon>Pseudomonadota</taxon>
        <taxon>Alphaproteobacteria</taxon>
        <taxon>Hyphomicrobiales</taxon>
        <taxon>Phyllobacteriaceae</taxon>
        <taxon>Mesorhizobium</taxon>
    </lineage>
</organism>
<proteinExistence type="predicted"/>
<dbReference type="AlphaFoldDB" id="G6YJZ4"/>
<evidence type="ECO:0000313" key="2">
    <source>
        <dbReference type="Proteomes" id="UP000002949"/>
    </source>
</evidence>
<dbReference type="EMBL" id="AGSN01000223">
    <property type="protein sequence ID" value="EHH04367.1"/>
    <property type="molecule type" value="Genomic_DNA"/>
</dbReference>
<feature type="non-terminal residue" evidence="1">
    <location>
        <position position="1"/>
    </location>
</feature>
<keyword evidence="2" id="KW-1185">Reference proteome</keyword>
<gene>
    <name evidence="1" type="ORF">MEA186_31641</name>
</gene>
<accession>G6YJZ4</accession>